<sequence>MDQHINLKVNGLTSISTSTQIQRKGIINLRQHHSRGEKFRKHIN</sequence>
<reference evidence="2" key="2">
    <citation type="submission" date="2021-01" db="EMBL/GenBank/DDBJ databases">
        <authorList>
            <person name="Lovell J.T."/>
            <person name="Bentley N."/>
            <person name="Bhattarai G."/>
            <person name="Jenkins J.W."/>
            <person name="Sreedasyam A."/>
            <person name="Alarcon Y."/>
            <person name="Bock C."/>
            <person name="Boston L."/>
            <person name="Carlson J."/>
            <person name="Cervantes K."/>
            <person name="Clermont K."/>
            <person name="Krom N."/>
            <person name="Kubenka K."/>
            <person name="Mamidi S."/>
            <person name="Mattison C."/>
            <person name="Monteros M."/>
            <person name="Pisani C."/>
            <person name="Plott C."/>
            <person name="Rajasekar S."/>
            <person name="Rhein H.S."/>
            <person name="Rohla C."/>
            <person name="Song M."/>
            <person name="Hilaire R.S."/>
            <person name="Shu S."/>
            <person name="Wells L."/>
            <person name="Wang X."/>
            <person name="Webber J."/>
            <person name="Heerema R.J."/>
            <person name="Klein P."/>
            <person name="Conner P."/>
            <person name="Grauke L."/>
            <person name="Grimwood J."/>
            <person name="Schmutz J."/>
            <person name="Randall J.J."/>
        </authorList>
    </citation>
    <scope>NUCLEOTIDE SEQUENCE</scope>
    <source>
        <tissue evidence="2">Leaf</tissue>
    </source>
</reference>
<dbReference type="EMBL" id="CM031814">
    <property type="protein sequence ID" value="KAG6651759.1"/>
    <property type="molecule type" value="Genomic_DNA"/>
</dbReference>
<evidence type="ECO:0000313" key="3">
    <source>
        <dbReference type="Proteomes" id="UP000811609"/>
    </source>
</evidence>
<dbReference type="AlphaFoldDB" id="A0A8T1QBG5"/>
<evidence type="ECO:0000313" key="1">
    <source>
        <dbReference type="EMBL" id="KAG6651759.1"/>
    </source>
</evidence>
<proteinExistence type="predicted"/>
<keyword evidence="3" id="KW-1185">Reference proteome</keyword>
<comment type="caution">
    <text evidence="1">The sequence shown here is derived from an EMBL/GenBank/DDBJ whole genome shotgun (WGS) entry which is preliminary data.</text>
</comment>
<accession>A0A8T1QBG5</accession>
<protein>
    <submittedName>
        <fullName evidence="1">Uncharacterized protein</fullName>
    </submittedName>
</protein>
<reference evidence="1" key="1">
    <citation type="submission" date="2020-12" db="EMBL/GenBank/DDBJ databases">
        <title>WGS assembly of Carya illinoinensis cv. Pawnee.</title>
        <authorList>
            <person name="Platts A."/>
            <person name="Shu S."/>
            <person name="Wright S."/>
            <person name="Barry K."/>
            <person name="Edger P."/>
            <person name="Pires J.C."/>
            <person name="Schmutz J."/>
        </authorList>
    </citation>
    <scope>NUCLEOTIDE SEQUENCE</scope>
    <source>
        <tissue evidence="1">Leaf</tissue>
    </source>
</reference>
<name>A0A8T1QBG5_CARIL</name>
<organism evidence="1 3">
    <name type="scientific">Carya illinoinensis</name>
    <name type="common">Pecan</name>
    <dbReference type="NCBI Taxonomy" id="32201"/>
    <lineage>
        <taxon>Eukaryota</taxon>
        <taxon>Viridiplantae</taxon>
        <taxon>Streptophyta</taxon>
        <taxon>Embryophyta</taxon>
        <taxon>Tracheophyta</taxon>
        <taxon>Spermatophyta</taxon>
        <taxon>Magnoliopsida</taxon>
        <taxon>eudicotyledons</taxon>
        <taxon>Gunneridae</taxon>
        <taxon>Pentapetalae</taxon>
        <taxon>rosids</taxon>
        <taxon>fabids</taxon>
        <taxon>Fagales</taxon>
        <taxon>Juglandaceae</taxon>
        <taxon>Carya</taxon>
    </lineage>
</organism>
<dbReference type="EMBL" id="CM031830">
    <property type="protein sequence ID" value="KAG6709507.1"/>
    <property type="molecule type" value="Genomic_DNA"/>
</dbReference>
<gene>
    <name evidence="1" type="ORF">CIPAW_06G135100</name>
    <name evidence="2" type="ORF">I3842_06G135800</name>
</gene>
<dbReference type="Proteomes" id="UP000811246">
    <property type="component" value="Chromosome 6"/>
</dbReference>
<dbReference type="Proteomes" id="UP000811609">
    <property type="component" value="Chromosome 6"/>
</dbReference>
<evidence type="ECO:0000313" key="2">
    <source>
        <dbReference type="EMBL" id="KAG6709507.1"/>
    </source>
</evidence>